<name>A0ABS9BJD8_9BACT</name>
<evidence type="ECO:0000313" key="2">
    <source>
        <dbReference type="EMBL" id="MCF1715827.1"/>
    </source>
</evidence>
<sequence>MNPLQLIQGSFEKEDALDLITELVQVKIRYHENKIGRSENEEDIERREGRIRQLQMDLAKLREEFNQQSNRIAIQSNIEIA</sequence>
<organism evidence="2 3">
    <name type="scientific">Flavihumibacter fluminis</name>
    <dbReference type="NCBI Taxonomy" id="2909236"/>
    <lineage>
        <taxon>Bacteria</taxon>
        <taxon>Pseudomonadati</taxon>
        <taxon>Bacteroidota</taxon>
        <taxon>Chitinophagia</taxon>
        <taxon>Chitinophagales</taxon>
        <taxon>Chitinophagaceae</taxon>
        <taxon>Flavihumibacter</taxon>
    </lineage>
</organism>
<protein>
    <submittedName>
        <fullName evidence="2">Uncharacterized protein</fullName>
    </submittedName>
</protein>
<dbReference type="RefSeq" id="WP_234866775.1">
    <property type="nucleotide sequence ID" value="NZ_JAKEVY010000003.1"/>
</dbReference>
<evidence type="ECO:0000313" key="3">
    <source>
        <dbReference type="Proteomes" id="UP001200145"/>
    </source>
</evidence>
<dbReference type="Proteomes" id="UP001200145">
    <property type="component" value="Unassembled WGS sequence"/>
</dbReference>
<reference evidence="2 3" key="1">
    <citation type="submission" date="2022-01" db="EMBL/GenBank/DDBJ databases">
        <title>Flavihumibacter sp. nov., isolated from sediment of a river.</title>
        <authorList>
            <person name="Liu H."/>
        </authorList>
    </citation>
    <scope>NUCLEOTIDE SEQUENCE [LARGE SCALE GENOMIC DNA]</scope>
    <source>
        <strain evidence="2 3">RY-1</strain>
    </source>
</reference>
<accession>A0ABS9BJD8</accession>
<keyword evidence="1" id="KW-0175">Coiled coil</keyword>
<gene>
    <name evidence="2" type="ORF">L0U88_14405</name>
</gene>
<keyword evidence="3" id="KW-1185">Reference proteome</keyword>
<comment type="caution">
    <text evidence="2">The sequence shown here is derived from an EMBL/GenBank/DDBJ whole genome shotgun (WGS) entry which is preliminary data.</text>
</comment>
<proteinExistence type="predicted"/>
<evidence type="ECO:0000256" key="1">
    <source>
        <dbReference type="SAM" id="Coils"/>
    </source>
</evidence>
<dbReference type="EMBL" id="JAKEVY010000003">
    <property type="protein sequence ID" value="MCF1715827.1"/>
    <property type="molecule type" value="Genomic_DNA"/>
</dbReference>
<feature type="coiled-coil region" evidence="1">
    <location>
        <begin position="44"/>
        <end position="71"/>
    </location>
</feature>